<proteinExistence type="predicted"/>
<sequence>MNRGNIPGYYFDEEKKKYFKITKTQYAPEGAKYGYDNYKKEIEVKNRQLITRPRLLRNPLATGIEPRSEIGLRCCSEMLDLRSRAFVQGLEQRVLIDFSGLDEHLRHRPGRATPHVQKFQYDSATQGIIMGTQTHGDSKPVHSLISILPSEDSSKGRLKYSRHNLRPIMAFHCDISSVTLTSQRTLITTTRGSYSLPEMHITTLLPPHSADRTQPLDGFPSVRLKPKEATTIWCSSSFPTSPDLTPETVALGTNLGILLLDNRRSNWKSRETYKCNSDVLALSWLSPTLVTGGLRTGGVVIYDIRARGGIQRFSHPSPVINMNPINDGQRILIGGMANEMCLYDLRMLKEETKTIRVGEGHWTLDDEDGWGGGTTGGDLSWRKPFKKKVKSAIPAVRFKYNNTVYPLGMDVSQELGLVAAGEEDGNIGIWSLNNGERVRTLCTDRVDGRTGRAVEPRDFVKCLRFVEEEGVAPRLMASAGSKIIEWAW</sequence>
<dbReference type="OrthoDB" id="128867at2759"/>
<organism evidence="4 5">
    <name type="scientific">Venturia inaequalis</name>
    <name type="common">Apple scab fungus</name>
    <dbReference type="NCBI Taxonomy" id="5025"/>
    <lineage>
        <taxon>Eukaryota</taxon>
        <taxon>Fungi</taxon>
        <taxon>Dikarya</taxon>
        <taxon>Ascomycota</taxon>
        <taxon>Pezizomycotina</taxon>
        <taxon>Dothideomycetes</taxon>
        <taxon>Pleosporomycetidae</taxon>
        <taxon>Venturiales</taxon>
        <taxon>Venturiaceae</taxon>
        <taxon>Venturia</taxon>
    </lineage>
</organism>
<dbReference type="AlphaFoldDB" id="A0A8H3U527"/>
<keyword evidence="2" id="KW-0677">Repeat</keyword>
<dbReference type="EMBL" id="WNWQ01000860">
    <property type="protein sequence ID" value="KAE9963328.1"/>
    <property type="molecule type" value="Genomic_DNA"/>
</dbReference>
<reference evidence="4 5" key="1">
    <citation type="submission" date="2019-11" db="EMBL/GenBank/DDBJ databases">
        <title>Venturia inaequalis Genome Resource.</title>
        <authorList>
            <person name="Lichtner F.J."/>
        </authorList>
    </citation>
    <scope>NUCLEOTIDE SEQUENCE [LARGE SCALE GENOMIC DNA]</scope>
    <source>
        <strain evidence="4">Bline_iso_100314</strain>
    </source>
</reference>
<evidence type="ECO:0000256" key="1">
    <source>
        <dbReference type="ARBA" id="ARBA00022574"/>
    </source>
</evidence>
<evidence type="ECO:0000313" key="5">
    <source>
        <dbReference type="Proteomes" id="UP000433883"/>
    </source>
</evidence>
<dbReference type="InterPro" id="IPR052254">
    <property type="entry name" value="CUL4-DDB1_E3_ligase_receptor"/>
</dbReference>
<dbReference type="GO" id="GO:0080008">
    <property type="term" value="C:Cul4-RING E3 ubiquitin ligase complex"/>
    <property type="evidence" value="ECO:0007669"/>
    <property type="project" value="TreeGrafter"/>
</dbReference>
<dbReference type="PROSITE" id="PS50082">
    <property type="entry name" value="WD_REPEATS_2"/>
    <property type="match status" value="1"/>
</dbReference>
<name>A0A8H3U527_VENIN</name>
<dbReference type="Proteomes" id="UP000433883">
    <property type="component" value="Unassembled WGS sequence"/>
</dbReference>
<evidence type="ECO:0000313" key="4">
    <source>
        <dbReference type="EMBL" id="KAE9963328.1"/>
    </source>
</evidence>
<dbReference type="PANTHER" id="PTHR44472">
    <property type="entry name" value="DDB1- AND CUL4-ASSOCIATED FACTOR 4-RELATED"/>
    <property type="match status" value="1"/>
</dbReference>
<comment type="caution">
    <text evidence="4">The sequence shown here is derived from an EMBL/GenBank/DDBJ whole genome shotgun (WGS) entry which is preliminary data.</text>
</comment>
<protein>
    <submittedName>
        <fullName evidence="4">Uncharacterized protein</fullName>
    </submittedName>
</protein>
<dbReference type="InterPro" id="IPR015943">
    <property type="entry name" value="WD40/YVTN_repeat-like_dom_sf"/>
</dbReference>
<dbReference type="InterPro" id="IPR001680">
    <property type="entry name" value="WD40_rpt"/>
</dbReference>
<dbReference type="Gene3D" id="2.130.10.10">
    <property type="entry name" value="YVTN repeat-like/Quinoprotein amine dehydrogenase"/>
    <property type="match status" value="1"/>
</dbReference>
<feature type="repeat" description="WD" evidence="3">
    <location>
        <begin position="417"/>
        <end position="440"/>
    </location>
</feature>
<accession>A0A8H3U527</accession>
<dbReference type="SUPFAM" id="SSF50978">
    <property type="entry name" value="WD40 repeat-like"/>
    <property type="match status" value="1"/>
</dbReference>
<dbReference type="PANTHER" id="PTHR44472:SF1">
    <property type="entry name" value="DDB1 AND CUL4 ASSOCIATED FACTOR 4"/>
    <property type="match status" value="1"/>
</dbReference>
<dbReference type="InterPro" id="IPR036322">
    <property type="entry name" value="WD40_repeat_dom_sf"/>
</dbReference>
<gene>
    <name evidence="4" type="ORF">BLS_009416</name>
</gene>
<keyword evidence="1 3" id="KW-0853">WD repeat</keyword>
<evidence type="ECO:0000256" key="2">
    <source>
        <dbReference type="ARBA" id="ARBA00022737"/>
    </source>
</evidence>
<evidence type="ECO:0000256" key="3">
    <source>
        <dbReference type="PROSITE-ProRule" id="PRU00221"/>
    </source>
</evidence>